<evidence type="ECO:0000313" key="2">
    <source>
        <dbReference type="EMBL" id="KAA8566690.1"/>
    </source>
</evidence>
<feature type="compositionally biased region" description="Basic and acidic residues" evidence="1">
    <location>
        <begin position="342"/>
        <end position="351"/>
    </location>
</feature>
<sequence>MGTSSQAYEAGYLNLSYLSSPEPFGRYDSDAPLSDEISELDLNAPPSDAADFSAIQDHSPVPDYVDTADIEPYDAGIEPYDYANFGTSTYSRTELRESFGHCKHSRHSPRSVTTERDTVPALYSRPPTHNVSYHSTPPTPLTPATPVIAANSGGHTILSRSTCFTTSRLDQGIRIRIVPETIDDTTETWIDITGVQFRPKMKRAIPGVKVIGFADWLCLEDEWMSAYYRKVLVTESIRKFENDQRNEFHAKTLNQEVFARKQVCDLKDGSKPKHKELLYPSGDDLGINWSASQAENLKVRLSMIMRRSLDPGSQAEERNNTWLWYVWKQYGLTRGWVEPSREFGDKVRNPKDSSSLTEIMVKTTKTSQLHA</sequence>
<protein>
    <submittedName>
        <fullName evidence="2">Uncharacterized protein</fullName>
    </submittedName>
</protein>
<evidence type="ECO:0000256" key="1">
    <source>
        <dbReference type="SAM" id="MobiDB-lite"/>
    </source>
</evidence>
<comment type="caution">
    <text evidence="2">The sequence shown here is derived from an EMBL/GenBank/DDBJ whole genome shotgun (WGS) entry which is preliminary data.</text>
</comment>
<dbReference type="AlphaFoldDB" id="A0A5M9JDJ2"/>
<dbReference type="EMBL" id="VICG01000012">
    <property type="protein sequence ID" value="KAA8566690.1"/>
    <property type="molecule type" value="Genomic_DNA"/>
</dbReference>
<evidence type="ECO:0000313" key="3">
    <source>
        <dbReference type="Proteomes" id="UP000322873"/>
    </source>
</evidence>
<feature type="region of interest" description="Disordered" evidence="1">
    <location>
        <begin position="342"/>
        <end position="371"/>
    </location>
</feature>
<accession>A0A5M9JDJ2</accession>
<organism evidence="2 3">
    <name type="scientific">Monilinia fructicola</name>
    <name type="common">Brown rot fungus</name>
    <name type="synonym">Ciboria fructicola</name>
    <dbReference type="NCBI Taxonomy" id="38448"/>
    <lineage>
        <taxon>Eukaryota</taxon>
        <taxon>Fungi</taxon>
        <taxon>Dikarya</taxon>
        <taxon>Ascomycota</taxon>
        <taxon>Pezizomycotina</taxon>
        <taxon>Leotiomycetes</taxon>
        <taxon>Helotiales</taxon>
        <taxon>Sclerotiniaceae</taxon>
        <taxon>Monilinia</taxon>
    </lineage>
</organism>
<dbReference type="VEuPathDB" id="FungiDB:MFRU_044g00250"/>
<name>A0A5M9JDJ2_MONFR</name>
<feature type="compositionally biased region" description="Polar residues" evidence="1">
    <location>
        <begin position="352"/>
        <end position="371"/>
    </location>
</feature>
<proteinExistence type="predicted"/>
<keyword evidence="3" id="KW-1185">Reference proteome</keyword>
<dbReference type="Proteomes" id="UP000322873">
    <property type="component" value="Unassembled WGS sequence"/>
</dbReference>
<reference evidence="2 3" key="1">
    <citation type="submission" date="2019-06" db="EMBL/GenBank/DDBJ databases">
        <title>Genome Sequence of the Brown Rot Fungal Pathogen Monilinia fructicola.</title>
        <authorList>
            <person name="De Miccolis Angelini R.M."/>
            <person name="Landi L."/>
            <person name="Abate D."/>
            <person name="Pollastro S."/>
            <person name="Romanazzi G."/>
            <person name="Faretra F."/>
        </authorList>
    </citation>
    <scope>NUCLEOTIDE SEQUENCE [LARGE SCALE GENOMIC DNA]</scope>
    <source>
        <strain evidence="2 3">Mfrc123</strain>
    </source>
</reference>
<gene>
    <name evidence="2" type="ORF">EYC84_009223</name>
</gene>